<feature type="transmembrane region" description="Helical" evidence="1">
    <location>
        <begin position="57"/>
        <end position="77"/>
    </location>
</feature>
<feature type="transmembrane region" description="Helical" evidence="1">
    <location>
        <begin position="29"/>
        <end position="50"/>
    </location>
</feature>
<evidence type="ECO:0000313" key="3">
    <source>
        <dbReference type="Proteomes" id="UP000033423"/>
    </source>
</evidence>
<accession>A0A0F3H0H9</accession>
<keyword evidence="1" id="KW-0812">Transmembrane</keyword>
<evidence type="ECO:0000256" key="1">
    <source>
        <dbReference type="SAM" id="Phobius"/>
    </source>
</evidence>
<evidence type="ECO:0000313" key="2">
    <source>
        <dbReference type="EMBL" id="KJU87671.1"/>
    </source>
</evidence>
<dbReference type="Proteomes" id="UP000033423">
    <property type="component" value="Unassembled WGS sequence"/>
</dbReference>
<dbReference type="AlphaFoldDB" id="A0A0F3H0H9"/>
<keyword evidence="3" id="KW-1185">Reference proteome</keyword>
<dbReference type="EMBL" id="LACI01000065">
    <property type="protein sequence ID" value="KJU87671.1"/>
    <property type="molecule type" value="Genomic_DNA"/>
</dbReference>
<keyword evidence="1" id="KW-1133">Transmembrane helix</keyword>
<sequence>MCCKHGKLCPGLVYLCLYSIGFKDGTEGAYLYVVQLNLYFFGLYFGRVLLDKCDVCVNFYLFGLYHIAVYLGGYFSVL</sequence>
<reference evidence="2 3" key="1">
    <citation type="submission" date="2015-02" db="EMBL/GenBank/DDBJ databases">
        <title>Single-cell genomics of uncultivated deep-branching MTB reveals a conserved set of magnetosome genes.</title>
        <authorList>
            <person name="Kolinko S."/>
            <person name="Richter M."/>
            <person name="Glockner F.O."/>
            <person name="Brachmann A."/>
            <person name="Schuler D."/>
        </authorList>
    </citation>
    <scope>NUCLEOTIDE SEQUENCE [LARGE SCALE GENOMIC DNA]</scope>
    <source>
        <strain evidence="2">TM-1</strain>
    </source>
</reference>
<comment type="caution">
    <text evidence="2">The sequence shown here is derived from an EMBL/GenBank/DDBJ whole genome shotgun (WGS) entry which is preliminary data.</text>
</comment>
<keyword evidence="1" id="KW-0472">Membrane</keyword>
<organism evidence="2 3">
    <name type="scientific">Candidatus Magnetobacterium bavaricum</name>
    <dbReference type="NCBI Taxonomy" id="29290"/>
    <lineage>
        <taxon>Bacteria</taxon>
        <taxon>Pseudomonadati</taxon>
        <taxon>Nitrospirota</taxon>
        <taxon>Thermodesulfovibrionia</taxon>
        <taxon>Thermodesulfovibrionales</taxon>
        <taxon>Candidatus Magnetobacteriaceae</taxon>
        <taxon>Candidatus Magnetobacterium</taxon>
    </lineage>
</organism>
<gene>
    <name evidence="2" type="ORF">MBAV_000136</name>
</gene>
<protein>
    <submittedName>
        <fullName evidence="2">Membrane protein</fullName>
    </submittedName>
</protein>
<proteinExistence type="predicted"/>
<name>A0A0F3H0H9_9BACT</name>